<evidence type="ECO:0000313" key="3">
    <source>
        <dbReference type="EMBL" id="BCI51036.1"/>
    </source>
</evidence>
<dbReference type="EMBL" id="AP023287">
    <property type="protein sequence ID" value="BCI51036.1"/>
    <property type="molecule type" value="Genomic_DNA"/>
</dbReference>
<dbReference type="GO" id="GO:0016829">
    <property type="term" value="F:lyase activity"/>
    <property type="evidence" value="ECO:0007669"/>
    <property type="project" value="UniProtKB-UniRule"/>
</dbReference>
<dbReference type="EC" id="4.99.1.12" evidence="2"/>
<reference evidence="3 4" key="1">
    <citation type="submission" date="2020-07" db="EMBL/GenBank/DDBJ databases">
        <title>Complete genome sequence of Mycolicibacterium litorale like strain isolated from cardiac implantable electronic device infection.</title>
        <authorList>
            <person name="Fukano H."/>
            <person name="Miyama H."/>
            <person name="Hoshino Y."/>
        </authorList>
    </citation>
    <scope>NUCLEOTIDE SEQUENCE [LARGE SCALE GENOMIC DNA]</scope>
    <source>
        <strain evidence="3 4">NIIDNTM18</strain>
    </source>
</reference>
<dbReference type="AlphaFoldDB" id="A0A6S6NZD5"/>
<gene>
    <name evidence="2" type="primary">larC</name>
    <name evidence="3" type="ORF">NIIDNTM18_03140</name>
</gene>
<dbReference type="GO" id="GO:0051604">
    <property type="term" value="P:protein maturation"/>
    <property type="evidence" value="ECO:0007669"/>
    <property type="project" value="UniProtKB-UniRule"/>
</dbReference>
<name>A0A6S6NZD5_9MYCO</name>
<evidence type="ECO:0000256" key="1">
    <source>
        <dbReference type="ARBA" id="ARBA00022596"/>
    </source>
</evidence>
<comment type="function">
    <text evidence="2">Involved in the biosynthesis of a nickel-pincer cofactor ((SCS)Ni(II) pincer complex). Binds Ni(2+), and functions in nickel delivery to pyridinium-3,5-bisthiocarboxylic acid mononucleotide (P2TMN), to form the mature cofactor. Is thus probably required for the activation of nickel-pincer cofactor-dependent enzymes.</text>
</comment>
<keyword evidence="2" id="KW-0456">Lyase</keyword>
<dbReference type="NCBIfam" id="TIGR00299">
    <property type="entry name" value="nickel pincer cofactor biosynthesis protein LarC"/>
    <property type="match status" value="1"/>
</dbReference>
<comment type="catalytic activity">
    <reaction evidence="2">
        <text>Ni(II)-pyridinium-3,5-bisthiocarboxylate mononucleotide = pyridinium-3,5-bisthiocarboxylate mononucleotide + Ni(2+)</text>
        <dbReference type="Rhea" id="RHEA:54784"/>
        <dbReference type="ChEBI" id="CHEBI:49786"/>
        <dbReference type="ChEBI" id="CHEBI:137372"/>
        <dbReference type="ChEBI" id="CHEBI:137373"/>
        <dbReference type="EC" id="4.99.1.12"/>
    </reaction>
</comment>
<dbReference type="Proteomes" id="UP000515734">
    <property type="component" value="Chromosome"/>
</dbReference>
<protein>
    <recommendedName>
        <fullName evidence="2">Pyridinium-3,5-bisthiocarboxylic acid mononucleotide nickel insertion protein</fullName>
        <shortName evidence="2">P2TMN nickel insertion protein</shortName>
        <ecNumber evidence="2">4.99.1.12</ecNumber>
    </recommendedName>
    <alternativeName>
        <fullName evidence="2">Nickel-pincer cofactor biosynthesis protein LarC</fullName>
    </alternativeName>
</protein>
<keyword evidence="1 2" id="KW-0533">Nickel</keyword>
<sequence>MILWLNPTTGISGDMLLGALLGLGAPVADVRSAIASSGLTGWELERESVSTHGIAATRAVVRTHDTATARPAAELLDLIGSVRPEPVAAMAAETVRLIAECEARLHGQDLAAVHLHEIGGIDTVVDTVGVAAALRLLDITDIYCAPIGMGAGVVDCAHGTLPAPAPATLSLLTGAQITGVDIAGETVTPTGAALLRVARARYGPPPPMTVTGVAFGAGTRRFAGRPNILTAVLGWAPAPIADEQMVVLETNVDDVTGEELAHVIASALDAGAADAWCTPAVMKKGRPAHVVHVLCHRARADHLGDLLAAETGSLGIRRADVDRRILPRIERTVEVHGHPIRVKCGPWRAKPERDDVVAVAEKLGVSARRVSDLALAQTVDWPTGYAAADDTR</sequence>
<comment type="similarity">
    <text evidence="2">Belongs to the LarC family.</text>
</comment>
<dbReference type="GO" id="GO:0016151">
    <property type="term" value="F:nickel cation binding"/>
    <property type="evidence" value="ECO:0007669"/>
    <property type="project" value="UniProtKB-UniRule"/>
</dbReference>
<dbReference type="PANTHER" id="PTHR36566">
    <property type="entry name" value="NICKEL INSERTION PROTEIN-RELATED"/>
    <property type="match status" value="1"/>
</dbReference>
<dbReference type="Gene3D" id="3.30.70.1380">
    <property type="entry name" value="Transcriptional regulatory protein pf0864 domain like"/>
    <property type="match status" value="1"/>
</dbReference>
<dbReference type="InterPro" id="IPR002822">
    <property type="entry name" value="Ni_insertion"/>
</dbReference>
<evidence type="ECO:0000256" key="2">
    <source>
        <dbReference type="HAMAP-Rule" id="MF_01074"/>
    </source>
</evidence>
<organism evidence="3 4">
    <name type="scientific">Mycolicibacterium litorale</name>
    <dbReference type="NCBI Taxonomy" id="758802"/>
    <lineage>
        <taxon>Bacteria</taxon>
        <taxon>Bacillati</taxon>
        <taxon>Actinomycetota</taxon>
        <taxon>Actinomycetes</taxon>
        <taxon>Mycobacteriales</taxon>
        <taxon>Mycobacteriaceae</taxon>
        <taxon>Mycolicibacterium</taxon>
    </lineage>
</organism>
<accession>A0A6S6NZD5</accession>
<dbReference type="PANTHER" id="PTHR36566:SF1">
    <property type="entry name" value="PYRIDINIUM-3,5-BISTHIOCARBOXYLIC ACID MONONUCLEOTIDE NICKEL INSERTION PROTEIN"/>
    <property type="match status" value="1"/>
</dbReference>
<dbReference type="HAMAP" id="MF_01074">
    <property type="entry name" value="LarC"/>
    <property type="match status" value="1"/>
</dbReference>
<dbReference type="Pfam" id="PF01969">
    <property type="entry name" value="Ni_insertion"/>
    <property type="match status" value="1"/>
</dbReference>
<proteinExistence type="inferred from homology"/>
<evidence type="ECO:0000313" key="4">
    <source>
        <dbReference type="Proteomes" id="UP000515734"/>
    </source>
</evidence>
<dbReference type="RefSeq" id="WP_185294056.1">
    <property type="nucleotide sequence ID" value="NZ_AP023287.1"/>
</dbReference>